<feature type="binding site" evidence="9">
    <location>
        <begin position="137"/>
        <end position="139"/>
    </location>
    <ligand>
        <name>2-[(2R,5Z)-2-carboxy-4-methylthiazol-5(2H)-ylidene]ethyl phosphate</name>
        <dbReference type="ChEBI" id="CHEBI:62899"/>
    </ligand>
</feature>
<keyword evidence="5 9" id="KW-0784">Thiamine biosynthesis</keyword>
<dbReference type="Gene3D" id="3.20.20.70">
    <property type="entry name" value="Aldolase class I"/>
    <property type="match status" value="1"/>
</dbReference>
<evidence type="ECO:0000256" key="7">
    <source>
        <dbReference type="ARBA" id="ARBA00047851"/>
    </source>
</evidence>
<evidence type="ECO:0000256" key="6">
    <source>
        <dbReference type="ARBA" id="ARBA00047334"/>
    </source>
</evidence>
<comment type="catalytic activity">
    <reaction evidence="7 9 10">
        <text>2-(2-carboxy-4-methylthiazol-5-yl)ethyl phosphate + 4-amino-2-methyl-5-(diphosphooxymethyl)pyrimidine + 2 H(+) = thiamine phosphate + CO2 + diphosphate</text>
        <dbReference type="Rhea" id="RHEA:47848"/>
        <dbReference type="ChEBI" id="CHEBI:15378"/>
        <dbReference type="ChEBI" id="CHEBI:16526"/>
        <dbReference type="ChEBI" id="CHEBI:33019"/>
        <dbReference type="ChEBI" id="CHEBI:37575"/>
        <dbReference type="ChEBI" id="CHEBI:57841"/>
        <dbReference type="ChEBI" id="CHEBI:62890"/>
        <dbReference type="EC" id="2.5.1.3"/>
    </reaction>
</comment>
<evidence type="ECO:0000256" key="3">
    <source>
        <dbReference type="ARBA" id="ARBA00022723"/>
    </source>
</evidence>
<dbReference type="SUPFAM" id="SSF51391">
    <property type="entry name" value="Thiamin phosphate synthase"/>
    <property type="match status" value="1"/>
</dbReference>
<dbReference type="Proteomes" id="UP000005297">
    <property type="component" value="Unassembled WGS sequence"/>
</dbReference>
<evidence type="ECO:0000256" key="11">
    <source>
        <dbReference type="RuleBase" id="RU004253"/>
    </source>
</evidence>
<dbReference type="UniPathway" id="UPA00060">
    <property type="reaction ID" value="UER00141"/>
</dbReference>
<comment type="similarity">
    <text evidence="9 10">Belongs to the thiamine-phosphate synthase family.</text>
</comment>
<dbReference type="GO" id="GO:0000287">
    <property type="term" value="F:magnesium ion binding"/>
    <property type="evidence" value="ECO:0007669"/>
    <property type="project" value="UniProtKB-UniRule"/>
</dbReference>
<feature type="domain" description="Thiamine phosphate synthase/TenI" evidence="12">
    <location>
        <begin position="10"/>
        <end position="191"/>
    </location>
</feature>
<dbReference type="NCBIfam" id="TIGR00693">
    <property type="entry name" value="thiE"/>
    <property type="match status" value="1"/>
</dbReference>
<evidence type="ECO:0000313" key="13">
    <source>
        <dbReference type="EMBL" id="EAU55630.1"/>
    </source>
</evidence>
<proteinExistence type="inferred from homology"/>
<dbReference type="EMBL" id="AATS01000002">
    <property type="protein sequence ID" value="EAU55630.1"/>
    <property type="molecule type" value="Genomic_DNA"/>
</dbReference>
<dbReference type="RefSeq" id="WP_009850649.1">
    <property type="nucleotide sequence ID" value="NZ_DS022295.1"/>
</dbReference>
<comment type="pathway">
    <text evidence="1 9 11">Cofactor biosynthesis; thiamine diphosphate biosynthesis; thiamine phosphate from 4-amino-2-methyl-5-diphosphomethylpyrimidine and 4-methyl-5-(2-phosphoethyl)-thiazole: step 1/1.</text>
</comment>
<comment type="function">
    <text evidence="9">Condenses 4-methyl-5-(beta-hydroxyethyl)thiazole monophosphate (THZ-P) and 2-methyl-4-amino-5-hydroxymethyl pyrimidine pyrophosphate (HMP-PP) to form thiamine monophosphate (TMP).</text>
</comment>
<dbReference type="EC" id="2.5.1.3" evidence="9"/>
<reference evidence="13 14" key="1">
    <citation type="submission" date="2006-09" db="EMBL/GenBank/DDBJ databases">
        <authorList>
            <person name="Emerson D."/>
            <person name="Ferriera S."/>
            <person name="Johnson J."/>
            <person name="Kravitz S."/>
            <person name="Halpern A."/>
            <person name="Remington K."/>
            <person name="Beeson K."/>
            <person name="Tran B."/>
            <person name="Rogers Y.-H."/>
            <person name="Friedman R."/>
            <person name="Venter J.C."/>
        </authorList>
    </citation>
    <scope>NUCLEOTIDE SEQUENCE [LARGE SCALE GENOMIC DNA]</scope>
    <source>
        <strain evidence="13 14">PV-1</strain>
    </source>
</reference>
<dbReference type="AlphaFoldDB" id="Q0F2C0"/>
<evidence type="ECO:0000256" key="4">
    <source>
        <dbReference type="ARBA" id="ARBA00022842"/>
    </source>
</evidence>
<gene>
    <name evidence="9 13" type="primary">thiE</name>
    <name evidence="13" type="ORF">SPV1_01742</name>
</gene>
<dbReference type="HOGENOM" id="CLU_018272_3_2_0"/>
<accession>Q0F2C0</accession>
<comment type="caution">
    <text evidence="13">The sequence shown here is derived from an EMBL/GenBank/DDBJ whole genome shotgun (WGS) entry which is preliminary data.</text>
</comment>
<feature type="binding site" evidence="9">
    <location>
        <position position="110"/>
    </location>
    <ligand>
        <name>4-amino-2-methyl-5-(diphosphooxymethyl)pyrimidine</name>
        <dbReference type="ChEBI" id="CHEBI:57841"/>
    </ligand>
</feature>
<dbReference type="GO" id="GO:0005737">
    <property type="term" value="C:cytoplasm"/>
    <property type="evidence" value="ECO:0007669"/>
    <property type="project" value="TreeGrafter"/>
</dbReference>
<dbReference type="InterPro" id="IPR013785">
    <property type="entry name" value="Aldolase_TIM"/>
</dbReference>
<dbReference type="HAMAP" id="MF_00097">
    <property type="entry name" value="TMP_synthase"/>
    <property type="match status" value="1"/>
</dbReference>
<keyword evidence="14" id="KW-1185">Reference proteome</keyword>
<dbReference type="InParanoid" id="Q0F2C0"/>
<dbReference type="PANTHER" id="PTHR20857">
    <property type="entry name" value="THIAMINE-PHOSPHATE PYROPHOSPHORYLASE"/>
    <property type="match status" value="1"/>
</dbReference>
<dbReference type="OrthoDB" id="9789949at2"/>
<dbReference type="STRING" id="314344.AL013_01305"/>
<evidence type="ECO:0000256" key="10">
    <source>
        <dbReference type="RuleBase" id="RU003826"/>
    </source>
</evidence>
<evidence type="ECO:0000256" key="5">
    <source>
        <dbReference type="ARBA" id="ARBA00022977"/>
    </source>
</evidence>
<dbReference type="CDD" id="cd00564">
    <property type="entry name" value="TMP_TenI"/>
    <property type="match status" value="1"/>
</dbReference>
<feature type="binding site" evidence="9">
    <location>
        <begin position="38"/>
        <end position="42"/>
    </location>
    <ligand>
        <name>4-amino-2-methyl-5-(diphosphooxymethyl)pyrimidine</name>
        <dbReference type="ChEBI" id="CHEBI:57841"/>
    </ligand>
</feature>
<comment type="catalytic activity">
    <reaction evidence="6 9 10">
        <text>4-methyl-5-(2-phosphooxyethyl)-thiazole + 4-amino-2-methyl-5-(diphosphooxymethyl)pyrimidine + H(+) = thiamine phosphate + diphosphate</text>
        <dbReference type="Rhea" id="RHEA:22328"/>
        <dbReference type="ChEBI" id="CHEBI:15378"/>
        <dbReference type="ChEBI" id="CHEBI:33019"/>
        <dbReference type="ChEBI" id="CHEBI:37575"/>
        <dbReference type="ChEBI" id="CHEBI:57841"/>
        <dbReference type="ChEBI" id="CHEBI:58296"/>
        <dbReference type="EC" id="2.5.1.3"/>
    </reaction>
</comment>
<dbReference type="InterPro" id="IPR034291">
    <property type="entry name" value="TMP_synthase"/>
</dbReference>
<feature type="binding site" evidence="9">
    <location>
        <position position="140"/>
    </location>
    <ligand>
        <name>4-amino-2-methyl-5-(diphosphooxymethyl)pyrimidine</name>
        <dbReference type="ChEBI" id="CHEBI:57841"/>
    </ligand>
</feature>
<dbReference type="GO" id="GO:0009229">
    <property type="term" value="P:thiamine diphosphate biosynthetic process"/>
    <property type="evidence" value="ECO:0007669"/>
    <property type="project" value="UniProtKB-UniRule"/>
</dbReference>
<feature type="binding site" evidence="9">
    <location>
        <position position="168"/>
    </location>
    <ligand>
        <name>2-[(2R,5Z)-2-carboxy-4-methylthiazol-5(2H)-ylidene]ethyl phosphate</name>
        <dbReference type="ChEBI" id="CHEBI:62899"/>
    </ligand>
</feature>
<comment type="cofactor">
    <cofactor evidence="9">
        <name>Mg(2+)</name>
        <dbReference type="ChEBI" id="CHEBI:18420"/>
    </cofactor>
    <text evidence="9">Binds 1 Mg(2+) ion per subunit.</text>
</comment>
<dbReference type="eggNOG" id="COG0352">
    <property type="taxonomic scope" value="Bacteria"/>
</dbReference>
<dbReference type="Pfam" id="PF02581">
    <property type="entry name" value="TMP-TENI"/>
    <property type="match status" value="1"/>
</dbReference>
<keyword evidence="3 9" id="KW-0479">Metal-binding</keyword>
<feature type="binding site" evidence="9">
    <location>
        <position position="90"/>
    </location>
    <ligand>
        <name>Mg(2+)</name>
        <dbReference type="ChEBI" id="CHEBI:18420"/>
    </ligand>
</feature>
<dbReference type="GO" id="GO:0009228">
    <property type="term" value="P:thiamine biosynthetic process"/>
    <property type="evidence" value="ECO:0007669"/>
    <property type="project" value="UniProtKB-KW"/>
</dbReference>
<sequence>MTDRRVSGIYGILPADLDTDDLMGRAEAALKGGLRILQFRDKKQGYNRALKRAKALRALTADYDACFIVNDSVQMALDARADGVHLGRDDMPNLTQLRVDAGHDLIVGVTCRGDAGLARHVLREGADYISIGAVWATQSKPEVPAIGLPRLIKARELFPDADICAIGGINLSNIVQIKAAGADCAAVISGLFAADDIELTAARLVALWDAA</sequence>
<keyword evidence="2 9" id="KW-0808">Transferase</keyword>
<dbReference type="InterPro" id="IPR022998">
    <property type="entry name" value="ThiamineP_synth_TenI"/>
</dbReference>
<evidence type="ECO:0000313" key="14">
    <source>
        <dbReference type="Proteomes" id="UP000005297"/>
    </source>
</evidence>
<dbReference type="GO" id="GO:0004789">
    <property type="term" value="F:thiamine-phosphate diphosphorylase activity"/>
    <property type="evidence" value="ECO:0007669"/>
    <property type="project" value="UniProtKB-UniRule"/>
</dbReference>
<feature type="binding site" evidence="9">
    <location>
        <begin position="188"/>
        <end position="189"/>
    </location>
    <ligand>
        <name>2-[(2R,5Z)-2-carboxy-4-methylthiazol-5(2H)-ylidene]ethyl phosphate</name>
        <dbReference type="ChEBI" id="CHEBI:62899"/>
    </ligand>
</feature>
<keyword evidence="4 9" id="KW-0460">Magnesium</keyword>
<protein>
    <recommendedName>
        <fullName evidence="9">Thiamine-phosphate synthase</fullName>
        <shortName evidence="9">TP synthase</shortName>
        <shortName evidence="9">TPS</shortName>
        <ecNumber evidence="9">2.5.1.3</ecNumber>
    </recommendedName>
    <alternativeName>
        <fullName evidence="9">Thiamine-phosphate pyrophosphorylase</fullName>
        <shortName evidence="9">TMP pyrophosphorylase</shortName>
        <shortName evidence="9">TMP-PPase</shortName>
    </alternativeName>
</protein>
<feature type="binding site" evidence="9">
    <location>
        <position position="71"/>
    </location>
    <ligand>
        <name>Mg(2+)</name>
        <dbReference type="ChEBI" id="CHEBI:18420"/>
    </ligand>
</feature>
<dbReference type="InterPro" id="IPR036206">
    <property type="entry name" value="ThiamineP_synth_sf"/>
</dbReference>
<comment type="catalytic activity">
    <reaction evidence="8 9 10">
        <text>2-[(2R,5Z)-2-carboxy-4-methylthiazol-5(2H)-ylidene]ethyl phosphate + 4-amino-2-methyl-5-(diphosphooxymethyl)pyrimidine + 2 H(+) = thiamine phosphate + CO2 + diphosphate</text>
        <dbReference type="Rhea" id="RHEA:47844"/>
        <dbReference type="ChEBI" id="CHEBI:15378"/>
        <dbReference type="ChEBI" id="CHEBI:16526"/>
        <dbReference type="ChEBI" id="CHEBI:33019"/>
        <dbReference type="ChEBI" id="CHEBI:37575"/>
        <dbReference type="ChEBI" id="CHEBI:57841"/>
        <dbReference type="ChEBI" id="CHEBI:62899"/>
        <dbReference type="EC" id="2.5.1.3"/>
    </reaction>
</comment>
<dbReference type="PANTHER" id="PTHR20857:SF15">
    <property type="entry name" value="THIAMINE-PHOSPHATE SYNTHASE"/>
    <property type="match status" value="1"/>
</dbReference>
<evidence type="ECO:0000256" key="8">
    <source>
        <dbReference type="ARBA" id="ARBA00047883"/>
    </source>
</evidence>
<evidence type="ECO:0000259" key="12">
    <source>
        <dbReference type="Pfam" id="PF02581"/>
    </source>
</evidence>
<feature type="binding site" evidence="9">
    <location>
        <position position="70"/>
    </location>
    <ligand>
        <name>4-amino-2-methyl-5-(diphosphooxymethyl)pyrimidine</name>
        <dbReference type="ChEBI" id="CHEBI:57841"/>
    </ligand>
</feature>
<evidence type="ECO:0000256" key="9">
    <source>
        <dbReference type="HAMAP-Rule" id="MF_00097"/>
    </source>
</evidence>
<name>Q0F2C0_9PROT</name>
<dbReference type="FunCoup" id="Q0F2C0">
    <property type="interactions" value="439"/>
</dbReference>
<evidence type="ECO:0000256" key="2">
    <source>
        <dbReference type="ARBA" id="ARBA00022679"/>
    </source>
</evidence>
<evidence type="ECO:0000256" key="1">
    <source>
        <dbReference type="ARBA" id="ARBA00005165"/>
    </source>
</evidence>
<organism evidence="13 14">
    <name type="scientific">Mariprofundus ferrooxydans PV-1</name>
    <dbReference type="NCBI Taxonomy" id="314345"/>
    <lineage>
        <taxon>Bacteria</taxon>
        <taxon>Pseudomonadati</taxon>
        <taxon>Pseudomonadota</taxon>
        <taxon>Candidatius Mariprofundia</taxon>
        <taxon>Mariprofundales</taxon>
        <taxon>Mariprofundaceae</taxon>
        <taxon>Mariprofundus</taxon>
    </lineage>
</organism>